<feature type="non-terminal residue" evidence="2">
    <location>
        <position position="1"/>
    </location>
</feature>
<proteinExistence type="predicted"/>
<dbReference type="EMBL" id="CADCVU010000116">
    <property type="protein sequence ID" value="CAA9502215.1"/>
    <property type="molecule type" value="Genomic_DNA"/>
</dbReference>
<feature type="compositionally biased region" description="Basic residues" evidence="1">
    <location>
        <begin position="42"/>
        <end position="59"/>
    </location>
</feature>
<name>A0A6J4SQ85_9ACTN</name>
<sequence length="121" mass="12840">GSGRRPLPRSAVRIQARGRAAGRWARGDPLRGRDERASRGCRGARARPRGRGPRRRHARRVDASRRRAQGDRHARVLSPRRAGDPRAGRGGGDRPRRAALAHGARDGGAGGAAGGSGLGRL</sequence>
<evidence type="ECO:0000256" key="1">
    <source>
        <dbReference type="SAM" id="MobiDB-lite"/>
    </source>
</evidence>
<gene>
    <name evidence="2" type="ORF">AVDCRST_MAG45-1388</name>
</gene>
<feature type="compositionally biased region" description="Basic and acidic residues" evidence="1">
    <location>
        <begin position="60"/>
        <end position="74"/>
    </location>
</feature>
<protein>
    <submittedName>
        <fullName evidence="2">Uncharacterized protein</fullName>
    </submittedName>
</protein>
<feature type="compositionally biased region" description="Gly residues" evidence="1">
    <location>
        <begin position="106"/>
        <end position="121"/>
    </location>
</feature>
<evidence type="ECO:0000313" key="2">
    <source>
        <dbReference type="EMBL" id="CAA9502215.1"/>
    </source>
</evidence>
<dbReference type="AlphaFoldDB" id="A0A6J4SQ85"/>
<organism evidence="2">
    <name type="scientific">uncultured Solirubrobacterales bacterium</name>
    <dbReference type="NCBI Taxonomy" id="768556"/>
    <lineage>
        <taxon>Bacteria</taxon>
        <taxon>Bacillati</taxon>
        <taxon>Actinomycetota</taxon>
        <taxon>Thermoleophilia</taxon>
        <taxon>Solirubrobacterales</taxon>
        <taxon>environmental samples</taxon>
    </lineage>
</organism>
<feature type="compositionally biased region" description="Basic and acidic residues" evidence="1">
    <location>
        <begin position="25"/>
        <end position="38"/>
    </location>
</feature>
<feature type="region of interest" description="Disordered" evidence="1">
    <location>
        <begin position="1"/>
        <end position="121"/>
    </location>
</feature>
<feature type="non-terminal residue" evidence="2">
    <location>
        <position position="121"/>
    </location>
</feature>
<reference evidence="2" key="1">
    <citation type="submission" date="2020-02" db="EMBL/GenBank/DDBJ databases">
        <authorList>
            <person name="Meier V. D."/>
        </authorList>
    </citation>
    <scope>NUCLEOTIDE SEQUENCE</scope>
    <source>
        <strain evidence="2">AVDCRST_MAG45</strain>
    </source>
</reference>
<accession>A0A6J4SQ85</accession>
<feature type="compositionally biased region" description="Basic and acidic residues" evidence="1">
    <location>
        <begin position="81"/>
        <end position="96"/>
    </location>
</feature>